<evidence type="ECO:0000256" key="1">
    <source>
        <dbReference type="ARBA" id="ARBA00006512"/>
    </source>
</evidence>
<accession>H8FVV8</accession>
<feature type="domain" description="CagE TrbE VirB component of type IV transporter system central" evidence="5">
    <location>
        <begin position="204"/>
        <end position="384"/>
    </location>
</feature>
<gene>
    <name evidence="6" type="ORF">PHAMO_40057</name>
</gene>
<comment type="caution">
    <text evidence="6">The sequence shown here is derived from an EMBL/GenBank/DDBJ whole genome shotgun (WGS) entry which is preliminary data.</text>
</comment>
<evidence type="ECO:0000256" key="2">
    <source>
        <dbReference type="ARBA" id="ARBA00022741"/>
    </source>
</evidence>
<reference evidence="6 7" key="1">
    <citation type="journal article" date="2012" name="J. Bacteriol.">
        <title>Draft Genome Sequence of the Purple Photosynthetic Bacterium Phaeospirillum molischianum DSM120, a Particularly Versatile Bacterium.</title>
        <authorList>
            <person name="Duquesne K."/>
            <person name="Prima V."/>
            <person name="Ji B."/>
            <person name="Rouy Z."/>
            <person name="Medigue C."/>
            <person name="Talla E."/>
            <person name="Sturgis J.N."/>
        </authorList>
    </citation>
    <scope>NUCLEOTIDE SEQUENCE [LARGE SCALE GENOMIC DNA]</scope>
    <source>
        <strain evidence="7">DSM120</strain>
    </source>
</reference>
<comment type="similarity">
    <text evidence="1">Belongs to the TrbE/VirB4 family.</text>
</comment>
<dbReference type="GO" id="GO:0005524">
    <property type="term" value="F:ATP binding"/>
    <property type="evidence" value="ECO:0007669"/>
    <property type="project" value="UniProtKB-KW"/>
</dbReference>
<feature type="transmembrane region" description="Helical" evidence="4">
    <location>
        <begin position="20"/>
        <end position="39"/>
    </location>
</feature>
<evidence type="ECO:0000259" key="5">
    <source>
        <dbReference type="Pfam" id="PF03135"/>
    </source>
</evidence>
<keyword evidence="4" id="KW-1133">Transmembrane helix</keyword>
<dbReference type="AlphaFoldDB" id="H8FVV8"/>
<evidence type="ECO:0000313" key="7">
    <source>
        <dbReference type="Proteomes" id="UP000004169"/>
    </source>
</evidence>
<keyword evidence="4" id="KW-0812">Transmembrane</keyword>
<keyword evidence="4" id="KW-0472">Membrane</keyword>
<proteinExistence type="inferred from homology"/>
<protein>
    <submittedName>
        <fullName evidence="6">Type IV secretion system protein VirB4</fullName>
    </submittedName>
</protein>
<dbReference type="eggNOG" id="COG3451">
    <property type="taxonomic scope" value="Bacteria"/>
</dbReference>
<dbReference type="InterPro" id="IPR018145">
    <property type="entry name" value="CagE_TrbE_VirB_cntrl_dom"/>
</dbReference>
<name>H8FVV8_MAGML</name>
<dbReference type="CDD" id="cd01127">
    <property type="entry name" value="TrwB_TraG_TraD_VirD4"/>
    <property type="match status" value="1"/>
</dbReference>
<dbReference type="InterPro" id="IPR027417">
    <property type="entry name" value="P-loop_NTPase"/>
</dbReference>
<dbReference type="SUPFAM" id="SSF52540">
    <property type="entry name" value="P-loop containing nucleoside triphosphate hydrolases"/>
    <property type="match status" value="1"/>
</dbReference>
<keyword evidence="3" id="KW-0067">ATP-binding</keyword>
<keyword evidence="2" id="KW-0547">Nucleotide-binding</keyword>
<dbReference type="PANTHER" id="PTHR30121:SF12">
    <property type="entry name" value="TYPE IV SECRETION SYSTEM PROTEIN CAGE"/>
    <property type="match status" value="1"/>
</dbReference>
<organism evidence="6 7">
    <name type="scientific">Magnetospirillum molischianum DSM 120</name>
    <dbReference type="NCBI Taxonomy" id="1150626"/>
    <lineage>
        <taxon>Bacteria</taxon>
        <taxon>Pseudomonadati</taxon>
        <taxon>Pseudomonadota</taxon>
        <taxon>Alphaproteobacteria</taxon>
        <taxon>Rhodospirillales</taxon>
        <taxon>Rhodospirillaceae</taxon>
        <taxon>Magnetospirillum</taxon>
    </lineage>
</organism>
<dbReference type="Proteomes" id="UP000004169">
    <property type="component" value="Unassembled WGS sequence"/>
</dbReference>
<evidence type="ECO:0000256" key="3">
    <source>
        <dbReference type="ARBA" id="ARBA00022840"/>
    </source>
</evidence>
<evidence type="ECO:0000313" key="6">
    <source>
        <dbReference type="EMBL" id="CCG42496.1"/>
    </source>
</evidence>
<sequence length="796" mass="86985">MAAGRGVPRRAFLGDVGMSLWPLAIGVGSAAVAVGALAVPAARRIAFGSVGFNWLGHELELDRIEPDHFTVRLKSGSVLRAFRLDGIAYDTRPEIEQAALHQGRADFLQACAARDVTVRLYGVKRRQDSIYPATWPSQALSEIGAAEEALYRSAFAFSWYLTLQSPAPHQMEEADDKLHALLAAYRPRRLSRPTDPEADCPLTGFLNGLICGDYRADLRAVSVNISANLPAADLVFTPDGTISAHLPTPLLHRIIAVREWPDMVSGHLLHELMAVPGEIELSQIALPTGRDKTLLLLKRGANSAFGSAQAAGECAAAIELLAQGRTALVVTQLAIVLRATDEAELNDLTAQVARILADRRVVASVETKGAAVAWFNRLPDRDHLLRPLKLFVENVAALWPFENAPTGLAESQYGKGPVRSFMTGSGQAYRFQFQCSVAPKALGHFVVFAPSNSGKSTLVMHLLGGLAKFDGVRSTIFDSKEGARFMVEAMGGLYQPFDCLELNPLDCDDTPINRQRLALLIRLMLGEMSETAGIEEILAHVTETAFQLPVEARSFDQIFPLTFPAHSEARKSFARWVVDAKGRAGLYANTFNAPRDSLSGFLDRAFLTGINMNEALEDPALGAPVVAHISTAIERMAREGKVKGFTVFIDEAANLLRNPAFRDLAAVMYREYRKFGGSVGMAFQDPGALHKSGIADAVIENTATFFFYPNPQGNRSAYEPFNLNDEQKSFIFGAPEGRKVLLVKRDAATGFEESTVLDIDLAPFGRALRFYRSGPDAVRELKALQDRWGEQWRAHL</sequence>
<dbReference type="PANTHER" id="PTHR30121">
    <property type="entry name" value="UNCHARACTERIZED PROTEIN YJGR-RELATED"/>
    <property type="match status" value="1"/>
</dbReference>
<evidence type="ECO:0000256" key="4">
    <source>
        <dbReference type="SAM" id="Phobius"/>
    </source>
</evidence>
<dbReference type="STRING" id="1150626.PHAMO_40057"/>
<dbReference type="Pfam" id="PF03135">
    <property type="entry name" value="CagE_TrbE_VirB"/>
    <property type="match status" value="1"/>
</dbReference>
<dbReference type="EMBL" id="CAHP01000034">
    <property type="protein sequence ID" value="CCG42496.1"/>
    <property type="molecule type" value="Genomic_DNA"/>
</dbReference>
<dbReference type="InterPro" id="IPR051162">
    <property type="entry name" value="T4SS_component"/>
</dbReference>
<dbReference type="Gene3D" id="3.40.50.300">
    <property type="entry name" value="P-loop containing nucleotide triphosphate hydrolases"/>
    <property type="match status" value="1"/>
</dbReference>
<keyword evidence="7" id="KW-1185">Reference proteome</keyword>